<evidence type="ECO:0000256" key="1">
    <source>
        <dbReference type="SAM" id="MobiDB-lite"/>
    </source>
</evidence>
<feature type="region of interest" description="Disordered" evidence="1">
    <location>
        <begin position="234"/>
        <end position="254"/>
    </location>
</feature>
<evidence type="ECO:0000313" key="2">
    <source>
        <dbReference type="EMBL" id="MDA1359781.1"/>
    </source>
</evidence>
<comment type="caution">
    <text evidence="2">The sequence shown here is derived from an EMBL/GenBank/DDBJ whole genome shotgun (WGS) entry which is preliminary data.</text>
</comment>
<sequence length="312" mass="34673">MIDQWGRGDPHLIERTASFLAQSTSPGGPERFDDARALCEEQRNALIGTDMFLFTPELAECARQALGQLDPREYLDLDPLPFGGVFAFTEPVHAPGHSEQVTASVLLPMPGSILADKSNPDEPIRAGLFAYSLRSVLLERARERIAAGNDIDQHRRVEALLREQAAPWWLNGVEFVRHDSRPDTWELLLRAAVTFAKSPGIAQSTRAAIPRNVARAAALFKAELPDSGVQVIDLRRRSRSSPGDEGASSPGRTLTQRVIVRGHWRHQACGPGHSERRLIWVDQHLRGAEDAEIKGVHRVYFGRRPQLPPPIH</sequence>
<name>A0A9X3P6X0_9ACTN</name>
<reference evidence="2" key="1">
    <citation type="submission" date="2022-12" db="EMBL/GenBank/DDBJ databases">
        <title>Gycomyces niveus sp.nov.,a novel actinomycete isolated from soil in Shouguan.</title>
        <authorList>
            <person name="Yang X."/>
        </authorList>
    </citation>
    <scope>NUCLEOTIDE SEQUENCE</scope>
    <source>
        <strain evidence="2">NEAU-A15</strain>
    </source>
</reference>
<dbReference type="AlphaFoldDB" id="A0A9X3P6X0"/>
<evidence type="ECO:0000313" key="3">
    <source>
        <dbReference type="Proteomes" id="UP001146067"/>
    </source>
</evidence>
<proteinExistence type="predicted"/>
<dbReference type="EMBL" id="JAPZVP010000006">
    <property type="protein sequence ID" value="MDA1359781.1"/>
    <property type="molecule type" value="Genomic_DNA"/>
</dbReference>
<gene>
    <name evidence="2" type="ORF">O1R50_09115</name>
</gene>
<protein>
    <submittedName>
        <fullName evidence="2">Uncharacterized protein</fullName>
    </submittedName>
</protein>
<organism evidence="2 3">
    <name type="scientific">Glycomyces luteolus</name>
    <dbReference type="NCBI Taxonomy" id="2670330"/>
    <lineage>
        <taxon>Bacteria</taxon>
        <taxon>Bacillati</taxon>
        <taxon>Actinomycetota</taxon>
        <taxon>Actinomycetes</taxon>
        <taxon>Glycomycetales</taxon>
        <taxon>Glycomycetaceae</taxon>
        <taxon>Glycomyces</taxon>
    </lineage>
</organism>
<accession>A0A9X3P6X0</accession>
<keyword evidence="3" id="KW-1185">Reference proteome</keyword>
<dbReference type="RefSeq" id="WP_270109664.1">
    <property type="nucleotide sequence ID" value="NZ_JAPZVP010000006.1"/>
</dbReference>
<dbReference type="Proteomes" id="UP001146067">
    <property type="component" value="Unassembled WGS sequence"/>
</dbReference>